<dbReference type="KEGG" id="pry:Prubr_14130"/>
<keyword evidence="2" id="KW-0012">Acyltransferase</keyword>
<dbReference type="SUPFAM" id="SSF55729">
    <property type="entry name" value="Acyl-CoA N-acyltransferases (Nat)"/>
    <property type="match status" value="1"/>
</dbReference>
<dbReference type="InterPro" id="IPR050832">
    <property type="entry name" value="Bact_Acetyltransf"/>
</dbReference>
<dbReference type="RefSeq" id="WP_212822690.1">
    <property type="nucleotide sequence ID" value="NZ_AP023359.1"/>
</dbReference>
<dbReference type="Pfam" id="PF00583">
    <property type="entry name" value="Acetyltransf_1"/>
    <property type="match status" value="1"/>
</dbReference>
<feature type="compositionally biased region" description="Basic and acidic residues" evidence="3">
    <location>
        <begin position="161"/>
        <end position="170"/>
    </location>
</feature>
<feature type="domain" description="N-acetyltransferase" evidence="4">
    <location>
        <begin position="3"/>
        <end position="170"/>
    </location>
</feature>
<organism evidence="5 6">
    <name type="scientific">Polymorphospora rubra</name>
    <dbReference type="NCBI Taxonomy" id="338584"/>
    <lineage>
        <taxon>Bacteria</taxon>
        <taxon>Bacillati</taxon>
        <taxon>Actinomycetota</taxon>
        <taxon>Actinomycetes</taxon>
        <taxon>Micromonosporales</taxon>
        <taxon>Micromonosporaceae</taxon>
        <taxon>Polymorphospora</taxon>
    </lineage>
</organism>
<reference evidence="5" key="1">
    <citation type="submission" date="2020-08" db="EMBL/GenBank/DDBJ databases">
        <title>Whole genome shotgun sequence of Polymorphospora rubra NBRC 101157.</title>
        <authorList>
            <person name="Komaki H."/>
            <person name="Tamura T."/>
        </authorList>
    </citation>
    <scope>NUCLEOTIDE SEQUENCE</scope>
    <source>
        <strain evidence="5">NBRC 101157</strain>
    </source>
</reference>
<evidence type="ECO:0000256" key="1">
    <source>
        <dbReference type="ARBA" id="ARBA00022679"/>
    </source>
</evidence>
<gene>
    <name evidence="5" type="ORF">Prubr_14130</name>
</gene>
<dbReference type="Proteomes" id="UP000680866">
    <property type="component" value="Chromosome"/>
</dbReference>
<evidence type="ECO:0000313" key="6">
    <source>
        <dbReference type="Proteomes" id="UP000680866"/>
    </source>
</evidence>
<dbReference type="PANTHER" id="PTHR43877:SF1">
    <property type="entry name" value="ACETYLTRANSFERASE"/>
    <property type="match status" value="1"/>
</dbReference>
<dbReference type="InterPro" id="IPR000182">
    <property type="entry name" value="GNAT_dom"/>
</dbReference>
<name>A0A810MTU1_9ACTN</name>
<evidence type="ECO:0000313" key="5">
    <source>
        <dbReference type="EMBL" id="BCJ64392.1"/>
    </source>
</evidence>
<dbReference type="EMBL" id="AP023359">
    <property type="protein sequence ID" value="BCJ64392.1"/>
    <property type="molecule type" value="Genomic_DNA"/>
</dbReference>
<dbReference type="AlphaFoldDB" id="A0A810MTU1"/>
<accession>A0A810MTU1</accession>
<sequence length="170" mass="19092">MPVSLRTAEAADIPRVADLHHRSRIDAYAGLVSRRALTQVSAPVFAAWWVERWSHERATHVLTVAERDDQLVGFTYVGPDDEDDEPRTGLLYAIHLDPAEQGKGTGRMLMTGALATLSEQGWQRAALWVLAGNDRARAFYERGGWRPAGQSRDSRFGPPIEEIRYDRQLP</sequence>
<dbReference type="PROSITE" id="PS51186">
    <property type="entry name" value="GNAT"/>
    <property type="match status" value="1"/>
</dbReference>
<evidence type="ECO:0000256" key="2">
    <source>
        <dbReference type="ARBA" id="ARBA00023315"/>
    </source>
</evidence>
<proteinExistence type="predicted"/>
<dbReference type="PANTHER" id="PTHR43877">
    <property type="entry name" value="AMINOALKYLPHOSPHONATE N-ACETYLTRANSFERASE-RELATED-RELATED"/>
    <property type="match status" value="1"/>
</dbReference>
<keyword evidence="6" id="KW-1185">Reference proteome</keyword>
<dbReference type="CDD" id="cd04301">
    <property type="entry name" value="NAT_SF"/>
    <property type="match status" value="1"/>
</dbReference>
<evidence type="ECO:0000259" key="4">
    <source>
        <dbReference type="PROSITE" id="PS51186"/>
    </source>
</evidence>
<dbReference type="InterPro" id="IPR016181">
    <property type="entry name" value="Acyl_CoA_acyltransferase"/>
</dbReference>
<keyword evidence="1" id="KW-0808">Transferase</keyword>
<protein>
    <submittedName>
        <fullName evidence="5">N-acetyltransferase</fullName>
    </submittedName>
</protein>
<evidence type="ECO:0000256" key="3">
    <source>
        <dbReference type="SAM" id="MobiDB-lite"/>
    </source>
</evidence>
<dbReference type="Gene3D" id="3.40.630.30">
    <property type="match status" value="1"/>
</dbReference>
<feature type="region of interest" description="Disordered" evidence="3">
    <location>
        <begin position="147"/>
        <end position="170"/>
    </location>
</feature>
<dbReference type="GO" id="GO:0016747">
    <property type="term" value="F:acyltransferase activity, transferring groups other than amino-acyl groups"/>
    <property type="evidence" value="ECO:0007669"/>
    <property type="project" value="InterPro"/>
</dbReference>